<evidence type="ECO:0000256" key="1">
    <source>
        <dbReference type="SAM" id="MobiDB-lite"/>
    </source>
</evidence>
<evidence type="ECO:0000313" key="2">
    <source>
        <dbReference type="Proteomes" id="UP000095287"/>
    </source>
</evidence>
<keyword evidence="2" id="KW-1185">Reference proteome</keyword>
<dbReference type="Proteomes" id="UP000095287">
    <property type="component" value="Unplaced"/>
</dbReference>
<accession>A0A1I8AGC1</accession>
<feature type="region of interest" description="Disordered" evidence="1">
    <location>
        <begin position="121"/>
        <end position="146"/>
    </location>
</feature>
<feature type="region of interest" description="Disordered" evidence="1">
    <location>
        <begin position="97"/>
        <end position="116"/>
    </location>
</feature>
<sequence>MNSDNLDYIDEASPSASLRCVWPLSGDSRYSTSPRCHSAAKAGCKRSVIPRQSEIWSLANVFSRRRGQRHRGLRCRNVTPPPSPECPSSSPARFVFSPRSTSLSFPDSSGGAMRGKTHMSEYLGWDERRPPSEAVAADRDDLKKPNPYEVLGGPACQGFENYVRNIFRPGAKVPGEQNISAHRMLGVSQQLGKDALDESIEVDMYQSPLDGMYAELGLDGLTSRRSYVKYPVYTPKQSSEWFSRSHNIERRPSELVGSSYDDRHTYGGYSSYRERSEEEWKKNNKQMLVDYQKFDSSPLSPYLYQAHPYVQSQDSRIIGSNFVQVTTRPRDRFLEKIDKTLAEVRAMPRYI</sequence>
<organism evidence="2 3">
    <name type="scientific">Steinernema glaseri</name>
    <dbReference type="NCBI Taxonomy" id="37863"/>
    <lineage>
        <taxon>Eukaryota</taxon>
        <taxon>Metazoa</taxon>
        <taxon>Ecdysozoa</taxon>
        <taxon>Nematoda</taxon>
        <taxon>Chromadorea</taxon>
        <taxon>Rhabditida</taxon>
        <taxon>Tylenchina</taxon>
        <taxon>Panagrolaimomorpha</taxon>
        <taxon>Strongyloidoidea</taxon>
        <taxon>Steinernematidae</taxon>
        <taxon>Steinernema</taxon>
    </lineage>
</organism>
<reference evidence="3" key="1">
    <citation type="submission" date="2016-11" db="UniProtKB">
        <authorList>
            <consortium name="WormBaseParasite"/>
        </authorList>
    </citation>
    <scope>IDENTIFICATION</scope>
</reference>
<name>A0A1I8AGC1_9BILA</name>
<evidence type="ECO:0000313" key="3">
    <source>
        <dbReference type="WBParaSite" id="L893_g5323.t2"/>
    </source>
</evidence>
<feature type="compositionally biased region" description="Polar residues" evidence="1">
    <location>
        <begin position="98"/>
        <end position="107"/>
    </location>
</feature>
<feature type="compositionally biased region" description="Basic and acidic residues" evidence="1">
    <location>
        <begin position="125"/>
        <end position="146"/>
    </location>
</feature>
<dbReference type="AlphaFoldDB" id="A0A1I8AGC1"/>
<proteinExistence type="predicted"/>
<feature type="region of interest" description="Disordered" evidence="1">
    <location>
        <begin position="73"/>
        <end position="92"/>
    </location>
</feature>
<dbReference type="WBParaSite" id="L893_g5323.t2">
    <property type="protein sequence ID" value="L893_g5323.t2"/>
    <property type="gene ID" value="L893_g5323"/>
</dbReference>
<protein>
    <submittedName>
        <fullName evidence="3">Focal adhesion kinase 1</fullName>
    </submittedName>
</protein>